<dbReference type="RefSeq" id="XP_009066898.1">
    <property type="nucleotide sequence ID" value="XM_009068650.1"/>
</dbReference>
<evidence type="ECO:0000313" key="1">
    <source>
        <dbReference type="EMBL" id="ESO82394.1"/>
    </source>
</evidence>
<dbReference type="CTD" id="20241298"/>
<sequence length="612" mass="70012">MKSRLEIRDDNKTDKNDKLPELSALEETYQISNQDLKSLLDITTNLQIPQTHSPASFSKRLRNGHVVQLISDNPQSDDNIFVKRILLNVVGGRRTSVVSQKLLEWLSTAPSRELFANYGKRLSDILVSASGGHQAWFSGYGKRSIADYLSKQKSHHQVIPHQSRTIQSHPFEYKPFVNHDSFINQYQQAKGHKNDNVYKQRDLRFSATKRKRRSILPLDFSKIRSKISLLRHLHGTPVQIDKFLPSLKRSDRNDIHDQQSRVRDYVKRLERNFQTHQAWFAGYGKRNGKDTTGHQAWFGKKRVSKDLASHHTLLTGYHKRNDKQSPDHQAWFAGYGKRPKPSFQTHQAWFAGYGKRGKSLNSGHQAWSAGFGKRGTNVNSDHQAWFAGYGKRGKNSNPSHQAWFAGYGKRGTNVNSDHQVWFAGYGKRGGKLTSDHQARFAGYGKRGSKLNSHHQAWFAGYGKRGNNVNSDHQAWFAGYGKRGEDVNSDHQAWFAGYGKRGKNINSDHQAWFAGYGKRGKKANSDHQAWFAGYGKRGKKLNSDHQAWFAGYGKRSIDYLKNQRILSNLLNHSFIPSKYIDSSQDHFYSFKNHHRLEPNKTKSNLGRGMTVIP</sequence>
<name>V4B287_LOTGI</name>
<protein>
    <submittedName>
        <fullName evidence="1">Uncharacterized protein</fullName>
    </submittedName>
</protein>
<dbReference type="GeneID" id="20241298"/>
<dbReference type="KEGG" id="lgi:LOTGIDRAFT_170020"/>
<dbReference type="OrthoDB" id="6067791at2759"/>
<dbReference type="STRING" id="225164.V4B287"/>
<evidence type="ECO:0000313" key="2">
    <source>
        <dbReference type="Proteomes" id="UP000030746"/>
    </source>
</evidence>
<gene>
    <name evidence="1" type="ORF">LOTGIDRAFT_170020</name>
</gene>
<proteinExistence type="predicted"/>
<dbReference type="Proteomes" id="UP000030746">
    <property type="component" value="Unassembled WGS sequence"/>
</dbReference>
<organism evidence="1 2">
    <name type="scientific">Lottia gigantea</name>
    <name type="common">Giant owl limpet</name>
    <dbReference type="NCBI Taxonomy" id="225164"/>
    <lineage>
        <taxon>Eukaryota</taxon>
        <taxon>Metazoa</taxon>
        <taxon>Spiralia</taxon>
        <taxon>Lophotrochozoa</taxon>
        <taxon>Mollusca</taxon>
        <taxon>Gastropoda</taxon>
        <taxon>Patellogastropoda</taxon>
        <taxon>Lottioidea</taxon>
        <taxon>Lottiidae</taxon>
        <taxon>Lottia</taxon>
    </lineage>
</organism>
<dbReference type="HOGENOM" id="CLU_446399_0_0_1"/>
<dbReference type="AlphaFoldDB" id="V4B287"/>
<keyword evidence="2" id="KW-1185">Reference proteome</keyword>
<dbReference type="EMBL" id="KB203918">
    <property type="protein sequence ID" value="ESO82394.1"/>
    <property type="molecule type" value="Genomic_DNA"/>
</dbReference>
<accession>V4B287</accession>
<reference evidence="1 2" key="1">
    <citation type="journal article" date="2013" name="Nature">
        <title>Insights into bilaterian evolution from three spiralian genomes.</title>
        <authorList>
            <person name="Simakov O."/>
            <person name="Marletaz F."/>
            <person name="Cho S.J."/>
            <person name="Edsinger-Gonzales E."/>
            <person name="Havlak P."/>
            <person name="Hellsten U."/>
            <person name="Kuo D.H."/>
            <person name="Larsson T."/>
            <person name="Lv J."/>
            <person name="Arendt D."/>
            <person name="Savage R."/>
            <person name="Osoegawa K."/>
            <person name="de Jong P."/>
            <person name="Grimwood J."/>
            <person name="Chapman J.A."/>
            <person name="Shapiro H."/>
            <person name="Aerts A."/>
            <person name="Otillar R.P."/>
            <person name="Terry A.Y."/>
            <person name="Boore J.L."/>
            <person name="Grigoriev I.V."/>
            <person name="Lindberg D.R."/>
            <person name="Seaver E.C."/>
            <person name="Weisblat D.A."/>
            <person name="Putnam N.H."/>
            <person name="Rokhsar D.S."/>
        </authorList>
    </citation>
    <scope>NUCLEOTIDE SEQUENCE [LARGE SCALE GENOMIC DNA]</scope>
</reference>